<dbReference type="AlphaFoldDB" id="A0AA38ITV0"/>
<reference evidence="1" key="1">
    <citation type="journal article" date="2023" name="G3 (Bethesda)">
        <title>Whole genome assemblies of Zophobas morio and Tenebrio molitor.</title>
        <authorList>
            <person name="Kaur S."/>
            <person name="Stinson S.A."/>
            <person name="diCenzo G.C."/>
        </authorList>
    </citation>
    <scope>NUCLEOTIDE SEQUENCE</scope>
    <source>
        <strain evidence="1">QUZm001</strain>
    </source>
</reference>
<keyword evidence="2" id="KW-1185">Reference proteome</keyword>
<dbReference type="EMBL" id="JALNTZ010000002">
    <property type="protein sequence ID" value="KAJ3661443.1"/>
    <property type="molecule type" value="Genomic_DNA"/>
</dbReference>
<dbReference type="Proteomes" id="UP001168821">
    <property type="component" value="Unassembled WGS sequence"/>
</dbReference>
<evidence type="ECO:0000313" key="2">
    <source>
        <dbReference type="Proteomes" id="UP001168821"/>
    </source>
</evidence>
<sequence length="103" mass="11084">MYQIGVVCASSSIVVQVPKRQQTLFSLTGSAARHWALSGGECHQRLKGEIALINNSNAVIVPGNWPLDEWSSAFEGADCWSDVVREEGGRLRTGISLSGSPLQ</sequence>
<accession>A0AA38ITV0</accession>
<proteinExistence type="predicted"/>
<evidence type="ECO:0000313" key="1">
    <source>
        <dbReference type="EMBL" id="KAJ3661443.1"/>
    </source>
</evidence>
<organism evidence="1 2">
    <name type="scientific">Zophobas morio</name>
    <dbReference type="NCBI Taxonomy" id="2755281"/>
    <lineage>
        <taxon>Eukaryota</taxon>
        <taxon>Metazoa</taxon>
        <taxon>Ecdysozoa</taxon>
        <taxon>Arthropoda</taxon>
        <taxon>Hexapoda</taxon>
        <taxon>Insecta</taxon>
        <taxon>Pterygota</taxon>
        <taxon>Neoptera</taxon>
        <taxon>Endopterygota</taxon>
        <taxon>Coleoptera</taxon>
        <taxon>Polyphaga</taxon>
        <taxon>Cucujiformia</taxon>
        <taxon>Tenebrionidae</taxon>
        <taxon>Zophobas</taxon>
    </lineage>
</organism>
<name>A0AA38ITV0_9CUCU</name>
<gene>
    <name evidence="1" type="ORF">Zmor_005838</name>
</gene>
<comment type="caution">
    <text evidence="1">The sequence shown here is derived from an EMBL/GenBank/DDBJ whole genome shotgun (WGS) entry which is preliminary data.</text>
</comment>
<protein>
    <submittedName>
        <fullName evidence="1">Uncharacterized protein</fullName>
    </submittedName>
</protein>